<reference evidence="2 3" key="1">
    <citation type="submission" date="2013-09" db="EMBL/GenBank/DDBJ databases">
        <title>Genome sequencing of Arenimonas composti.</title>
        <authorList>
            <person name="Chen F."/>
            <person name="Wang G."/>
        </authorList>
    </citation>
    <scope>NUCLEOTIDE SEQUENCE [LARGE SCALE GENOMIC DNA]</scope>
    <source>
        <strain evidence="2 3">TR7-09</strain>
    </source>
</reference>
<name>A0A091BH92_9GAMM</name>
<dbReference type="RefSeq" id="WP_051239805.1">
    <property type="nucleotide sequence ID" value="NZ_AUFF01000003.1"/>
</dbReference>
<dbReference type="InterPro" id="IPR019052">
    <property type="entry name" value="DUF2383"/>
</dbReference>
<sequence length="145" mass="15988">MSTERATLDDLLQALLDAIAFFGDAADHSRNPAHAQLFRDLRMNKQKIADDLRAAAPIGSSPPQRSSVAAGLLAGWTDLRARLADDPDAPYARALEAQEDRLLSTFHDAVNHGPPGPVRDIARSYLPQVQRMHDLLKALKDQYDH</sequence>
<proteinExistence type="predicted"/>
<dbReference type="NCBIfam" id="TIGR02284">
    <property type="entry name" value="PA2169 family four-helix-bundle protein"/>
    <property type="match status" value="1"/>
</dbReference>
<dbReference type="InterPro" id="IPR012347">
    <property type="entry name" value="Ferritin-like"/>
</dbReference>
<keyword evidence="3" id="KW-1185">Reference proteome</keyword>
<dbReference type="InterPro" id="IPR011971">
    <property type="entry name" value="CHP02284"/>
</dbReference>
<feature type="domain" description="DUF2383" evidence="1">
    <location>
        <begin position="7"/>
        <end position="111"/>
    </location>
</feature>
<dbReference type="EMBL" id="AWXU01000022">
    <property type="protein sequence ID" value="KFN50159.1"/>
    <property type="molecule type" value="Genomic_DNA"/>
</dbReference>
<dbReference type="Gene3D" id="1.20.1260.10">
    <property type="match status" value="1"/>
</dbReference>
<evidence type="ECO:0000313" key="3">
    <source>
        <dbReference type="Proteomes" id="UP000029391"/>
    </source>
</evidence>
<evidence type="ECO:0000259" key="1">
    <source>
        <dbReference type="Pfam" id="PF09537"/>
    </source>
</evidence>
<gene>
    <name evidence="2" type="ORF">P873_07940</name>
</gene>
<dbReference type="STRING" id="1121013.GCA_000426365_01783"/>
<protein>
    <recommendedName>
        <fullName evidence="1">DUF2383 domain-containing protein</fullName>
    </recommendedName>
</protein>
<dbReference type="Proteomes" id="UP000029391">
    <property type="component" value="Unassembled WGS sequence"/>
</dbReference>
<dbReference type="Pfam" id="PF09537">
    <property type="entry name" value="DUF2383"/>
    <property type="match status" value="1"/>
</dbReference>
<organism evidence="2 3">
    <name type="scientific">Arenimonas composti TR7-09 = DSM 18010</name>
    <dbReference type="NCBI Taxonomy" id="1121013"/>
    <lineage>
        <taxon>Bacteria</taxon>
        <taxon>Pseudomonadati</taxon>
        <taxon>Pseudomonadota</taxon>
        <taxon>Gammaproteobacteria</taxon>
        <taxon>Lysobacterales</taxon>
        <taxon>Lysobacteraceae</taxon>
        <taxon>Arenimonas</taxon>
    </lineage>
</organism>
<dbReference type="AlphaFoldDB" id="A0A091BH92"/>
<accession>A0A091BH92</accession>
<evidence type="ECO:0000313" key="2">
    <source>
        <dbReference type="EMBL" id="KFN50159.1"/>
    </source>
</evidence>
<comment type="caution">
    <text evidence="2">The sequence shown here is derived from an EMBL/GenBank/DDBJ whole genome shotgun (WGS) entry which is preliminary data.</text>
</comment>